<proteinExistence type="inferred from homology"/>
<dbReference type="Pfam" id="PF13458">
    <property type="entry name" value="Peripla_BP_6"/>
    <property type="match status" value="1"/>
</dbReference>
<dbReference type="InterPro" id="IPR000709">
    <property type="entry name" value="Leu_Ile_Val-bd"/>
</dbReference>
<dbReference type="GO" id="GO:0006865">
    <property type="term" value="P:amino acid transport"/>
    <property type="evidence" value="ECO:0007669"/>
    <property type="project" value="UniProtKB-KW"/>
</dbReference>
<dbReference type="InterPro" id="IPR051010">
    <property type="entry name" value="BCAA_transport"/>
</dbReference>
<dbReference type="InterPro" id="IPR028082">
    <property type="entry name" value="Peripla_BP_I"/>
</dbReference>
<evidence type="ECO:0000256" key="5">
    <source>
        <dbReference type="SAM" id="SignalP"/>
    </source>
</evidence>
<gene>
    <name evidence="7" type="ORF">ENY07_02480</name>
</gene>
<reference evidence="7" key="1">
    <citation type="journal article" date="2020" name="mSystems">
        <title>Genome- and Community-Level Interaction Insights into Carbon Utilization and Element Cycling Functions of Hydrothermarchaeota in Hydrothermal Sediment.</title>
        <authorList>
            <person name="Zhou Z."/>
            <person name="Liu Y."/>
            <person name="Xu W."/>
            <person name="Pan J."/>
            <person name="Luo Z.H."/>
            <person name="Li M."/>
        </authorList>
    </citation>
    <scope>NUCLEOTIDE SEQUENCE</scope>
    <source>
        <strain evidence="7">SpSt-997</strain>
    </source>
</reference>
<evidence type="ECO:0000256" key="2">
    <source>
        <dbReference type="ARBA" id="ARBA00022448"/>
    </source>
</evidence>
<dbReference type="SUPFAM" id="SSF53822">
    <property type="entry name" value="Periplasmic binding protein-like I"/>
    <property type="match status" value="1"/>
</dbReference>
<feature type="signal peptide" evidence="5">
    <location>
        <begin position="1"/>
        <end position="41"/>
    </location>
</feature>
<evidence type="ECO:0000256" key="3">
    <source>
        <dbReference type="ARBA" id="ARBA00022729"/>
    </source>
</evidence>
<comment type="similarity">
    <text evidence="1">Belongs to the leucine-binding protein family.</text>
</comment>
<evidence type="ECO:0000256" key="4">
    <source>
        <dbReference type="ARBA" id="ARBA00022970"/>
    </source>
</evidence>
<accession>A0A8J4H905</accession>
<organism evidence="7">
    <name type="scientific">Acidicaldus sp</name>
    <dbReference type="NCBI Taxonomy" id="1872105"/>
    <lineage>
        <taxon>Bacteria</taxon>
        <taxon>Pseudomonadati</taxon>
        <taxon>Pseudomonadota</taxon>
        <taxon>Alphaproteobacteria</taxon>
        <taxon>Acetobacterales</taxon>
        <taxon>Acetobacteraceae</taxon>
        <taxon>Acidicaldus</taxon>
    </lineage>
</organism>
<evidence type="ECO:0000256" key="1">
    <source>
        <dbReference type="ARBA" id="ARBA00010062"/>
    </source>
</evidence>
<keyword evidence="4" id="KW-0029">Amino-acid transport</keyword>
<dbReference type="PRINTS" id="PR00337">
    <property type="entry name" value="LEUILEVALBP"/>
</dbReference>
<evidence type="ECO:0000259" key="6">
    <source>
        <dbReference type="Pfam" id="PF13458"/>
    </source>
</evidence>
<feature type="chain" id="PRO_5035147712" evidence="5">
    <location>
        <begin position="42"/>
        <end position="397"/>
    </location>
</feature>
<dbReference type="AlphaFoldDB" id="A0A8J4H905"/>
<dbReference type="PANTHER" id="PTHR30483:SF6">
    <property type="entry name" value="PERIPLASMIC BINDING PROTEIN OF ABC TRANSPORTER FOR NATURAL AMINO ACIDS"/>
    <property type="match status" value="1"/>
</dbReference>
<keyword evidence="2" id="KW-0813">Transport</keyword>
<dbReference type="PANTHER" id="PTHR30483">
    <property type="entry name" value="LEUCINE-SPECIFIC-BINDING PROTEIN"/>
    <property type="match status" value="1"/>
</dbReference>
<dbReference type="InterPro" id="IPR028081">
    <property type="entry name" value="Leu-bd"/>
</dbReference>
<dbReference type="Gene3D" id="3.40.50.2300">
    <property type="match status" value="2"/>
</dbReference>
<dbReference type="EMBL" id="DTQM01000050">
    <property type="protein sequence ID" value="HGC42077.1"/>
    <property type="molecule type" value="Genomic_DNA"/>
</dbReference>
<protein>
    <submittedName>
        <fullName evidence="7">Amino acid ABC transporter substrate-binding protein</fullName>
    </submittedName>
</protein>
<comment type="caution">
    <text evidence="7">The sequence shown here is derived from an EMBL/GenBank/DDBJ whole genome shotgun (WGS) entry which is preliminary data.</text>
</comment>
<keyword evidence="3 5" id="KW-0732">Signal</keyword>
<sequence length="397" mass="41587">MVSAAAAVFWPGARCWRAALGHGAAALLAGALLAGPERAVAADTAPITIGMVTPLTGSAAESGRYAEWGAEMAVSEVNAAGGVMGRMLKLVIEDDQTTNPGVVSAFNRLANDPAIVAFLGSIRSTQVHAMDPDVRRVGKPVFFGGTDPNLTHAGDPWLFRCRPNDTYSAKVIAAFGVETLGLKKWALVTSTDAFGSSGARLLSAELQGLGASVVTAQGYANQTPDFTPVVLAVKGSGADVIGSYFTFEQDLAIFARQLRQLGVRSAWVGSPSITDTAALHLAGPALYGTYGVADFNADSSPEARHFADAYQKLHKIPVDQFAAWTYDAINLAALAIGNAKSTDPQGLRAAILAIRGYKGTEGVYDFDANGDGLHGYNVVQNKKGKIEFVKRVDFPAP</sequence>
<evidence type="ECO:0000313" key="7">
    <source>
        <dbReference type="EMBL" id="HGC42077.1"/>
    </source>
</evidence>
<name>A0A8J4H905_9PROT</name>
<feature type="domain" description="Leucine-binding protein" evidence="6">
    <location>
        <begin position="46"/>
        <end position="384"/>
    </location>
</feature>